<dbReference type="RefSeq" id="WP_271634194.1">
    <property type="nucleotide sequence ID" value="NZ_CP094970.1"/>
</dbReference>
<dbReference type="CDD" id="cd16913">
    <property type="entry name" value="YkuD_like"/>
    <property type="match status" value="1"/>
</dbReference>
<evidence type="ECO:0000256" key="2">
    <source>
        <dbReference type="ARBA" id="ARBA00022679"/>
    </source>
</evidence>
<dbReference type="InterPro" id="IPR038063">
    <property type="entry name" value="Transpep_catalytic_dom"/>
</dbReference>
<sequence>MMKRTLGAALAVTAMFGSILVASPSIADDRKDPSGITTEEVWGNDPTPDQTRAQARAKSRELASDDARKKPWFRSRFGRQTTHFGQRDTSAYNINHVRELQYRLRWAGVYKGAVTGYFYKNTRKAVKRFQRKVHIKRTGIATHKTWRKLIKKTIRGRKHIPKSCKSNKNRGPHLCYNRKLHEVTLWRQGRLYNAWLVRGGDRGYATRKGNFRVYYKDKDHVSSIYDSPMPNSQFFSGGQAFHGSSYMVDPFTDHSHGCVNMYIQDSNQLWKLTKGKMPKVHVRGAWD</sequence>
<dbReference type="EMBL" id="CP094970">
    <property type="protein sequence ID" value="UYM05366.1"/>
    <property type="molecule type" value="Genomic_DNA"/>
</dbReference>
<keyword evidence="5 6" id="KW-0961">Cell wall biogenesis/degradation</keyword>
<dbReference type="Pfam" id="PF01471">
    <property type="entry name" value="PG_binding_1"/>
    <property type="match status" value="1"/>
</dbReference>
<keyword evidence="4 6" id="KW-0573">Peptidoglycan synthesis</keyword>
<proteinExistence type="predicted"/>
<evidence type="ECO:0000256" key="5">
    <source>
        <dbReference type="ARBA" id="ARBA00023316"/>
    </source>
</evidence>
<dbReference type="GO" id="GO:0071972">
    <property type="term" value="F:peptidoglycan L,D-transpeptidase activity"/>
    <property type="evidence" value="ECO:0007669"/>
    <property type="project" value="TreeGrafter"/>
</dbReference>
<dbReference type="InterPro" id="IPR050979">
    <property type="entry name" value="LD-transpeptidase"/>
</dbReference>
<evidence type="ECO:0000256" key="4">
    <source>
        <dbReference type="ARBA" id="ARBA00022984"/>
    </source>
</evidence>
<feature type="domain" description="L,D-TPase catalytic" evidence="9">
    <location>
        <begin position="172"/>
        <end position="283"/>
    </location>
</feature>
<evidence type="ECO:0000256" key="1">
    <source>
        <dbReference type="ARBA" id="ARBA00004752"/>
    </source>
</evidence>
<dbReference type="PROSITE" id="PS52029">
    <property type="entry name" value="LD_TPASE"/>
    <property type="match status" value="1"/>
</dbReference>
<dbReference type="Gene3D" id="1.10.101.10">
    <property type="entry name" value="PGBD-like superfamily/PGBD"/>
    <property type="match status" value="1"/>
</dbReference>
<feature type="region of interest" description="Disordered" evidence="7">
    <location>
        <begin position="29"/>
        <end position="66"/>
    </location>
</feature>
<evidence type="ECO:0000256" key="8">
    <source>
        <dbReference type="SAM" id="SignalP"/>
    </source>
</evidence>
<dbReference type="AlphaFoldDB" id="A0AA46YLC2"/>
<feature type="signal peptide" evidence="8">
    <location>
        <begin position="1"/>
        <end position="27"/>
    </location>
</feature>
<dbReference type="GO" id="GO:0016740">
    <property type="term" value="F:transferase activity"/>
    <property type="evidence" value="ECO:0007669"/>
    <property type="project" value="UniProtKB-KW"/>
</dbReference>
<evidence type="ECO:0000313" key="11">
    <source>
        <dbReference type="Proteomes" id="UP001164390"/>
    </source>
</evidence>
<dbReference type="InterPro" id="IPR036366">
    <property type="entry name" value="PGBDSf"/>
</dbReference>
<feature type="chain" id="PRO_5041432634" evidence="8">
    <location>
        <begin position="28"/>
        <end position="287"/>
    </location>
</feature>
<dbReference type="PANTHER" id="PTHR30582:SF33">
    <property type="entry name" value="EXPORTED PROTEIN"/>
    <property type="match status" value="1"/>
</dbReference>
<dbReference type="GO" id="GO:0071555">
    <property type="term" value="P:cell wall organization"/>
    <property type="evidence" value="ECO:0007669"/>
    <property type="project" value="UniProtKB-UniRule"/>
</dbReference>
<keyword evidence="11" id="KW-1185">Reference proteome</keyword>
<organism evidence="10 11">
    <name type="scientific">Solicola gregarius</name>
    <dbReference type="NCBI Taxonomy" id="2908642"/>
    <lineage>
        <taxon>Bacteria</taxon>
        <taxon>Bacillati</taxon>
        <taxon>Actinomycetota</taxon>
        <taxon>Actinomycetes</taxon>
        <taxon>Propionibacteriales</taxon>
        <taxon>Nocardioidaceae</taxon>
        <taxon>Solicola</taxon>
    </lineage>
</organism>
<feature type="active site" description="Nucleophile" evidence="6">
    <location>
        <position position="258"/>
    </location>
</feature>
<reference evidence="10" key="1">
    <citation type="submission" date="2022-01" db="EMBL/GenBank/DDBJ databases">
        <title>Nocardioidaceae gen. sp. A5X3R13.</title>
        <authorList>
            <person name="Lopez Marin M.A."/>
            <person name="Uhlik O."/>
        </authorList>
    </citation>
    <scope>NUCLEOTIDE SEQUENCE</scope>
    <source>
        <strain evidence="10">A5X3R13</strain>
    </source>
</reference>
<dbReference type="GO" id="GO:0005576">
    <property type="term" value="C:extracellular region"/>
    <property type="evidence" value="ECO:0007669"/>
    <property type="project" value="TreeGrafter"/>
</dbReference>
<gene>
    <name evidence="10" type="ORF">L0C25_23130</name>
</gene>
<evidence type="ECO:0000256" key="6">
    <source>
        <dbReference type="PROSITE-ProRule" id="PRU01373"/>
    </source>
</evidence>
<dbReference type="GO" id="GO:0018104">
    <property type="term" value="P:peptidoglycan-protein cross-linking"/>
    <property type="evidence" value="ECO:0007669"/>
    <property type="project" value="TreeGrafter"/>
</dbReference>
<dbReference type="GO" id="GO:0008360">
    <property type="term" value="P:regulation of cell shape"/>
    <property type="evidence" value="ECO:0007669"/>
    <property type="project" value="UniProtKB-UniRule"/>
</dbReference>
<dbReference type="SUPFAM" id="SSF47090">
    <property type="entry name" value="PGBD-like"/>
    <property type="match status" value="1"/>
</dbReference>
<protein>
    <submittedName>
        <fullName evidence="10">L,D-transpeptidase family protein</fullName>
    </submittedName>
</protein>
<evidence type="ECO:0000259" key="9">
    <source>
        <dbReference type="PROSITE" id="PS52029"/>
    </source>
</evidence>
<dbReference type="KEGG" id="sgrg:L0C25_23130"/>
<keyword evidence="3 6" id="KW-0133">Cell shape</keyword>
<evidence type="ECO:0000256" key="3">
    <source>
        <dbReference type="ARBA" id="ARBA00022960"/>
    </source>
</evidence>
<keyword evidence="2" id="KW-0808">Transferase</keyword>
<dbReference type="Proteomes" id="UP001164390">
    <property type="component" value="Chromosome"/>
</dbReference>
<dbReference type="PANTHER" id="PTHR30582">
    <property type="entry name" value="L,D-TRANSPEPTIDASE"/>
    <property type="match status" value="1"/>
</dbReference>
<dbReference type="InterPro" id="IPR005490">
    <property type="entry name" value="LD_TPept_cat_dom"/>
</dbReference>
<name>A0AA46YLC2_9ACTN</name>
<dbReference type="Pfam" id="PF03734">
    <property type="entry name" value="YkuD"/>
    <property type="match status" value="1"/>
</dbReference>
<feature type="active site" description="Proton donor/acceptor" evidence="6">
    <location>
        <position position="242"/>
    </location>
</feature>
<dbReference type="InterPro" id="IPR036365">
    <property type="entry name" value="PGBD-like_sf"/>
</dbReference>
<dbReference type="Gene3D" id="2.40.440.10">
    <property type="entry name" value="L,D-transpeptidase catalytic domain-like"/>
    <property type="match status" value="1"/>
</dbReference>
<keyword evidence="8" id="KW-0732">Signal</keyword>
<evidence type="ECO:0000313" key="10">
    <source>
        <dbReference type="EMBL" id="UYM05366.1"/>
    </source>
</evidence>
<comment type="pathway">
    <text evidence="1 6">Cell wall biogenesis; peptidoglycan biosynthesis.</text>
</comment>
<dbReference type="SUPFAM" id="SSF141523">
    <property type="entry name" value="L,D-transpeptidase catalytic domain-like"/>
    <property type="match status" value="1"/>
</dbReference>
<accession>A0AA46YLC2</accession>
<evidence type="ECO:0000256" key="7">
    <source>
        <dbReference type="SAM" id="MobiDB-lite"/>
    </source>
</evidence>
<dbReference type="InterPro" id="IPR002477">
    <property type="entry name" value="Peptidoglycan-bd-like"/>
</dbReference>